<dbReference type="PANTHER" id="PTHR43157:SF31">
    <property type="entry name" value="PHOSPHATIDYLINOSITOL-GLYCAN BIOSYNTHESIS CLASS F PROTEIN"/>
    <property type="match status" value="1"/>
</dbReference>
<name>A0ABW0ZRM1_9ACTN</name>
<dbReference type="SUPFAM" id="SSF51735">
    <property type="entry name" value="NAD(P)-binding Rossmann-fold domains"/>
    <property type="match status" value="1"/>
</dbReference>
<protein>
    <submittedName>
        <fullName evidence="2">SDR family NAD(P)-dependent oxidoreductase</fullName>
    </submittedName>
</protein>
<comment type="caution">
    <text evidence="2">The sequence shown here is derived from an EMBL/GenBank/DDBJ whole genome shotgun (WGS) entry which is preliminary data.</text>
</comment>
<dbReference type="InterPro" id="IPR036291">
    <property type="entry name" value="NAD(P)-bd_dom_sf"/>
</dbReference>
<evidence type="ECO:0000256" key="1">
    <source>
        <dbReference type="ARBA" id="ARBA00023002"/>
    </source>
</evidence>
<organism evidence="2 3">
    <name type="scientific">Actinomadura rugatobispora</name>
    <dbReference type="NCBI Taxonomy" id="1994"/>
    <lineage>
        <taxon>Bacteria</taxon>
        <taxon>Bacillati</taxon>
        <taxon>Actinomycetota</taxon>
        <taxon>Actinomycetes</taxon>
        <taxon>Streptosporangiales</taxon>
        <taxon>Thermomonosporaceae</taxon>
        <taxon>Actinomadura</taxon>
    </lineage>
</organism>
<dbReference type="RefSeq" id="WP_378280060.1">
    <property type="nucleotide sequence ID" value="NZ_JBHSON010000004.1"/>
</dbReference>
<dbReference type="Pfam" id="PF00106">
    <property type="entry name" value="adh_short"/>
    <property type="match status" value="1"/>
</dbReference>
<gene>
    <name evidence="2" type="ORF">ACFPZN_03520</name>
</gene>
<evidence type="ECO:0000313" key="3">
    <source>
        <dbReference type="Proteomes" id="UP001596074"/>
    </source>
</evidence>
<dbReference type="Gene3D" id="3.40.50.720">
    <property type="entry name" value="NAD(P)-binding Rossmann-like Domain"/>
    <property type="match status" value="1"/>
</dbReference>
<dbReference type="EMBL" id="JBHSON010000004">
    <property type="protein sequence ID" value="MFC5744681.1"/>
    <property type="molecule type" value="Genomic_DNA"/>
</dbReference>
<dbReference type="PANTHER" id="PTHR43157">
    <property type="entry name" value="PHOSPHATIDYLINOSITOL-GLYCAN BIOSYNTHESIS CLASS F PROTEIN-RELATED"/>
    <property type="match status" value="1"/>
</dbReference>
<accession>A0ABW0ZRM1</accession>
<reference evidence="3" key="1">
    <citation type="journal article" date="2019" name="Int. J. Syst. Evol. Microbiol.">
        <title>The Global Catalogue of Microorganisms (GCM) 10K type strain sequencing project: providing services to taxonomists for standard genome sequencing and annotation.</title>
        <authorList>
            <consortium name="The Broad Institute Genomics Platform"/>
            <consortium name="The Broad Institute Genome Sequencing Center for Infectious Disease"/>
            <person name="Wu L."/>
            <person name="Ma J."/>
        </authorList>
    </citation>
    <scope>NUCLEOTIDE SEQUENCE [LARGE SCALE GENOMIC DNA]</scope>
    <source>
        <strain evidence="3">KCTC 42087</strain>
    </source>
</reference>
<dbReference type="PRINTS" id="PR00081">
    <property type="entry name" value="GDHRDH"/>
</dbReference>
<keyword evidence="3" id="KW-1185">Reference proteome</keyword>
<proteinExistence type="predicted"/>
<keyword evidence="1" id="KW-0560">Oxidoreductase</keyword>
<dbReference type="Proteomes" id="UP001596074">
    <property type="component" value="Unassembled WGS sequence"/>
</dbReference>
<evidence type="ECO:0000313" key="2">
    <source>
        <dbReference type="EMBL" id="MFC5744681.1"/>
    </source>
</evidence>
<dbReference type="InterPro" id="IPR002347">
    <property type="entry name" value="SDR_fam"/>
</dbReference>
<sequence length="287" mass="30732">MTDTVAVVTGASAGIGAATALELGRRGLHVVLVGRDEERLLAASRAVDEVAPTPSRPVRADFTRLDDVEELSRVLHGDYPGIDVLVSNAGVHTTRWELTGDGHEITNQVNHLAPFLLTGLVWDLLSARPGGRVVQTGSLLAEGLDPEDLNRTRSRRAGWGAYKASKQANALVAVHLAGLTGPAGPVPTCCHPGMVRTTFASGSLPYRTFRRAFPFLFQPVETAALALADLATGEDGVNHPGALFNGTKRVRSLKRWRDPTLARRLWEATERALGNDRLGPAHPRVGT</sequence>